<dbReference type="Pfam" id="PF14588">
    <property type="entry name" value="YjgF_endoribonc"/>
    <property type="match status" value="1"/>
</dbReference>
<dbReference type="InterPro" id="IPR035959">
    <property type="entry name" value="RutC-like_sf"/>
</dbReference>
<name>A0A4R1PYE5_9FIRM</name>
<reference evidence="2 3" key="1">
    <citation type="submission" date="2019-03" db="EMBL/GenBank/DDBJ databases">
        <title>Genomic Encyclopedia of Type Strains, Phase IV (KMG-IV): sequencing the most valuable type-strain genomes for metagenomic binning, comparative biology and taxonomic classification.</title>
        <authorList>
            <person name="Goeker M."/>
        </authorList>
    </citation>
    <scope>NUCLEOTIDE SEQUENCE [LARGE SCALE GENOMIC DNA]</scope>
    <source>
        <strain evidence="2 3">DSM 15969</strain>
    </source>
</reference>
<dbReference type="AlphaFoldDB" id="A0A4R1PYE5"/>
<comment type="caution">
    <text evidence="2">The sequence shown here is derived from an EMBL/GenBank/DDBJ whole genome shotgun (WGS) entry which is preliminary data.</text>
</comment>
<keyword evidence="3" id="KW-1185">Reference proteome</keyword>
<evidence type="ECO:0000259" key="1">
    <source>
        <dbReference type="Pfam" id="PF14588"/>
    </source>
</evidence>
<feature type="domain" description="Endoribonuclease L-PSP/chorismate mutase-like" evidence="1">
    <location>
        <begin position="4"/>
        <end position="147"/>
    </location>
</feature>
<gene>
    <name evidence="2" type="ORF">EV210_105260</name>
</gene>
<dbReference type="RefSeq" id="WP_207900692.1">
    <property type="nucleotide sequence ID" value="NZ_SLUI01000005.1"/>
</dbReference>
<dbReference type="Proteomes" id="UP000295063">
    <property type="component" value="Unassembled WGS sequence"/>
</dbReference>
<accession>A0A4R1PYE5</accession>
<proteinExistence type="predicted"/>
<evidence type="ECO:0000313" key="2">
    <source>
        <dbReference type="EMBL" id="TCL37821.1"/>
    </source>
</evidence>
<dbReference type="InterPro" id="IPR013813">
    <property type="entry name" value="Endoribo_LPSP/chorism_mut-like"/>
</dbReference>
<protein>
    <submittedName>
        <fullName evidence="2">Enamine deaminase RidA (YjgF/YER057c/UK114 family)</fullName>
    </submittedName>
</protein>
<dbReference type="SUPFAM" id="SSF55298">
    <property type="entry name" value="YjgF-like"/>
    <property type="match status" value="1"/>
</dbReference>
<dbReference type="EMBL" id="SLUI01000005">
    <property type="protein sequence ID" value="TCL37821.1"/>
    <property type="molecule type" value="Genomic_DNA"/>
</dbReference>
<sequence length="153" mass="16397">MSYETRLTEMGIMLPEAPKPGHHGQPAIQVGEYVYASEQLPLVNGIIKFQGKLGREVLLEEGYEAAKVCVINCLAAIKRVIGDLDNVDQVVKLAGYVNSMPGFVEQPKVVASAAELVEKVFDSAEGPVCSAVGVAELPFNSAVKVDLIVSVKR</sequence>
<evidence type="ECO:0000313" key="3">
    <source>
        <dbReference type="Proteomes" id="UP000295063"/>
    </source>
</evidence>
<dbReference type="PANTHER" id="PTHR43760">
    <property type="entry name" value="ENDORIBONUCLEASE-RELATED"/>
    <property type="match status" value="1"/>
</dbReference>
<organism evidence="2 3">
    <name type="scientific">Anaerospora hongkongensis</name>
    <dbReference type="NCBI Taxonomy" id="244830"/>
    <lineage>
        <taxon>Bacteria</taxon>
        <taxon>Bacillati</taxon>
        <taxon>Bacillota</taxon>
        <taxon>Negativicutes</taxon>
        <taxon>Selenomonadales</taxon>
        <taxon>Sporomusaceae</taxon>
        <taxon>Anaerospora</taxon>
    </lineage>
</organism>
<dbReference type="CDD" id="cd02199">
    <property type="entry name" value="YjgF_YER057c_UK114_like_1"/>
    <property type="match status" value="1"/>
</dbReference>
<dbReference type="Gene3D" id="3.30.1330.40">
    <property type="entry name" value="RutC-like"/>
    <property type="match status" value="1"/>
</dbReference>
<dbReference type="PANTHER" id="PTHR43760:SF1">
    <property type="entry name" value="ENDORIBONUCLEASE L-PSP_CHORISMATE MUTASE-LIKE DOMAIN-CONTAINING PROTEIN"/>
    <property type="match status" value="1"/>
</dbReference>